<dbReference type="InterPro" id="IPR050432">
    <property type="entry name" value="FAD-linked_Oxidoreductases_BP"/>
</dbReference>
<feature type="domain" description="FAD-binding PCMH-type" evidence="4">
    <location>
        <begin position="120"/>
        <end position="298"/>
    </location>
</feature>
<comment type="caution">
    <text evidence="5">The sequence shown here is derived from an EMBL/GenBank/DDBJ whole genome shotgun (WGS) entry which is preliminary data.</text>
</comment>
<reference evidence="5 6" key="1">
    <citation type="submission" date="2023-01" db="EMBL/GenBank/DDBJ databases">
        <title>Analysis of 21 Apiospora genomes using comparative genomics revels a genus with tremendous synthesis potential of carbohydrate active enzymes and secondary metabolites.</title>
        <authorList>
            <person name="Sorensen T."/>
        </authorList>
    </citation>
    <scope>NUCLEOTIDE SEQUENCE [LARGE SCALE GENOMIC DNA]</scope>
    <source>
        <strain evidence="5 6">CBS 33761</strain>
    </source>
</reference>
<dbReference type="Gene3D" id="3.30.465.10">
    <property type="match status" value="2"/>
</dbReference>
<dbReference type="Proteomes" id="UP001444661">
    <property type="component" value="Unassembled WGS sequence"/>
</dbReference>
<comment type="similarity">
    <text evidence="1">Belongs to the oxygen-dependent FAD-linked oxidoreductase family.</text>
</comment>
<protein>
    <submittedName>
        <fullName evidence="5">FAD binding domain-containing protein</fullName>
    </submittedName>
</protein>
<sequence length="586" mass="63807">MNILLSLLAAVRVAAAASRCHVAAAAGTTDSCKCFPGDNCWPAPAEWDKLNSTVGGRLVQTVPLGAPCHGPDHNAEICENLQRQWQFEEVHMSSSSSVMAPFFANQSCDPFQAKSRPCELGNYVRYAVNATGADDIKAAVAFAKEKNIRFVVRNTGHDYLGRSTGAGALAVWTHYLKDIQFLDSNDQGYQGKAVKLGAGVQGFDILEAGRDNGLVVVGGECPTVGIAGGYTQGGGHSALSTEFGLAADNVLSWEIVTANGTFLKASRTENPDLFWALNGGGGGTFGVVFSMTIKAFPDAKIGGATLSFYTKNNPEENFYDGIQAFHEALPAMVDAGAMVVYYFTDSFFQISPLNAYNKTKDEVETILQPFVSELDTLDIKYTVEYSQFDSYYDHYDHYFGPLPFGNIQVGIAQYGARLIPRAVAAKISTMWRSVVEQGVTWIGVGTDVSSFGTNETTSVHPAWRDALVHTTFTLPWNFTAPWEEMVALQDKMTKKIMPEAEAATVGSGSYANEGDWRQPNFQDTYWGSNYQRLLAIKKRFDPTNFFYVTVGVGSEAWKVSEDGRLCPSAGSQPGVVERPDLFRAEL</sequence>
<gene>
    <name evidence="5" type="ORF">PG993_001514</name>
</gene>
<dbReference type="PROSITE" id="PS51387">
    <property type="entry name" value="FAD_PCMH"/>
    <property type="match status" value="1"/>
</dbReference>
<evidence type="ECO:0000313" key="6">
    <source>
        <dbReference type="Proteomes" id="UP001444661"/>
    </source>
</evidence>
<name>A0ABR1UC82_9PEZI</name>
<evidence type="ECO:0000256" key="3">
    <source>
        <dbReference type="SAM" id="SignalP"/>
    </source>
</evidence>
<evidence type="ECO:0000313" key="5">
    <source>
        <dbReference type="EMBL" id="KAK8056287.1"/>
    </source>
</evidence>
<keyword evidence="2" id="KW-0560">Oxidoreductase</keyword>
<dbReference type="InterPro" id="IPR036318">
    <property type="entry name" value="FAD-bd_PCMH-like_sf"/>
</dbReference>
<dbReference type="SUPFAM" id="SSF56176">
    <property type="entry name" value="FAD-binding/transporter-associated domain-like"/>
    <property type="match status" value="1"/>
</dbReference>
<accession>A0ABR1UC82</accession>
<dbReference type="InterPro" id="IPR016166">
    <property type="entry name" value="FAD-bd_PCMH"/>
</dbReference>
<evidence type="ECO:0000259" key="4">
    <source>
        <dbReference type="PROSITE" id="PS51387"/>
    </source>
</evidence>
<keyword evidence="6" id="KW-1185">Reference proteome</keyword>
<dbReference type="PANTHER" id="PTHR13878">
    <property type="entry name" value="GULONOLACTONE OXIDASE"/>
    <property type="match status" value="1"/>
</dbReference>
<dbReference type="InterPro" id="IPR016169">
    <property type="entry name" value="FAD-bd_PCMH_sub2"/>
</dbReference>
<organism evidence="5 6">
    <name type="scientific">Apiospora rasikravindrae</name>
    <dbReference type="NCBI Taxonomy" id="990691"/>
    <lineage>
        <taxon>Eukaryota</taxon>
        <taxon>Fungi</taxon>
        <taxon>Dikarya</taxon>
        <taxon>Ascomycota</taxon>
        <taxon>Pezizomycotina</taxon>
        <taxon>Sordariomycetes</taxon>
        <taxon>Xylariomycetidae</taxon>
        <taxon>Amphisphaeriales</taxon>
        <taxon>Apiosporaceae</taxon>
        <taxon>Apiospora</taxon>
    </lineage>
</organism>
<feature type="chain" id="PRO_5045987390" evidence="3">
    <location>
        <begin position="17"/>
        <end position="586"/>
    </location>
</feature>
<dbReference type="Pfam" id="PF01565">
    <property type="entry name" value="FAD_binding_4"/>
    <property type="match status" value="1"/>
</dbReference>
<keyword evidence="3" id="KW-0732">Signal</keyword>
<dbReference type="EMBL" id="JAQQWK010000001">
    <property type="protein sequence ID" value="KAK8056287.1"/>
    <property type="molecule type" value="Genomic_DNA"/>
</dbReference>
<evidence type="ECO:0000256" key="2">
    <source>
        <dbReference type="ARBA" id="ARBA00023002"/>
    </source>
</evidence>
<feature type="signal peptide" evidence="3">
    <location>
        <begin position="1"/>
        <end position="16"/>
    </location>
</feature>
<dbReference type="PANTHER" id="PTHR13878:SF91">
    <property type="entry name" value="FAD BINDING DOMAIN PROTEIN (AFU_ORTHOLOGUE AFUA_6G12070)-RELATED"/>
    <property type="match status" value="1"/>
</dbReference>
<evidence type="ECO:0000256" key="1">
    <source>
        <dbReference type="ARBA" id="ARBA00005466"/>
    </source>
</evidence>
<dbReference type="InterPro" id="IPR006094">
    <property type="entry name" value="Oxid_FAD_bind_N"/>
</dbReference>
<proteinExistence type="inferred from homology"/>
<dbReference type="InterPro" id="IPR012951">
    <property type="entry name" value="BBE"/>
</dbReference>
<dbReference type="Pfam" id="PF08031">
    <property type="entry name" value="BBE"/>
    <property type="match status" value="1"/>
</dbReference>